<dbReference type="AlphaFoldDB" id="A0AAI9V1J7"/>
<organism evidence="1 2">
    <name type="scientific">Colletotrichum melonis</name>
    <dbReference type="NCBI Taxonomy" id="1209925"/>
    <lineage>
        <taxon>Eukaryota</taxon>
        <taxon>Fungi</taxon>
        <taxon>Dikarya</taxon>
        <taxon>Ascomycota</taxon>
        <taxon>Pezizomycotina</taxon>
        <taxon>Sordariomycetes</taxon>
        <taxon>Hypocreomycetidae</taxon>
        <taxon>Glomerellales</taxon>
        <taxon>Glomerellaceae</taxon>
        <taxon>Colletotrichum</taxon>
        <taxon>Colletotrichum acutatum species complex</taxon>
    </lineage>
</organism>
<sequence>MPVIGLAAFLIPRSSFSQLFPPPPPHWQEALGSAWLLPLTGLVVSSLDSRLSIINNTMQSSAPLPPDYNPRQHQATASCSIFHYEILTPEKSIKETTGDRAHCFFLRPRHPSSLSPRGHVTELAPGWFPLHGPLGRHPAHSPT</sequence>
<dbReference type="Proteomes" id="UP001239795">
    <property type="component" value="Unassembled WGS sequence"/>
</dbReference>
<evidence type="ECO:0000313" key="2">
    <source>
        <dbReference type="Proteomes" id="UP001239795"/>
    </source>
</evidence>
<dbReference type="EMBL" id="MLGG01000002">
    <property type="protein sequence ID" value="KAK1466989.1"/>
    <property type="molecule type" value="Genomic_DNA"/>
</dbReference>
<gene>
    <name evidence="1" type="ORF">CMEL01_10982</name>
</gene>
<evidence type="ECO:0000313" key="1">
    <source>
        <dbReference type="EMBL" id="KAK1466989.1"/>
    </source>
</evidence>
<keyword evidence="2" id="KW-1185">Reference proteome</keyword>
<proteinExistence type="predicted"/>
<name>A0AAI9V1J7_9PEZI</name>
<accession>A0AAI9V1J7</accession>
<comment type="caution">
    <text evidence="1">The sequence shown here is derived from an EMBL/GenBank/DDBJ whole genome shotgun (WGS) entry which is preliminary data.</text>
</comment>
<reference evidence="1 2" key="1">
    <citation type="submission" date="2016-10" db="EMBL/GenBank/DDBJ databases">
        <title>The genome sequence of Colletotrichum fioriniae PJ7.</title>
        <authorList>
            <person name="Baroncelli R."/>
        </authorList>
    </citation>
    <scope>NUCLEOTIDE SEQUENCE [LARGE SCALE GENOMIC DNA]</scope>
    <source>
        <strain evidence="1">Col 31</strain>
    </source>
</reference>
<protein>
    <submittedName>
        <fullName evidence="1">Uncharacterized protein</fullName>
    </submittedName>
</protein>